<gene>
    <name evidence="1" type="ORF">ACFSBH_06990</name>
</gene>
<evidence type="ECO:0008006" key="3">
    <source>
        <dbReference type="Google" id="ProtNLM"/>
    </source>
</evidence>
<dbReference type="Proteomes" id="UP001597221">
    <property type="component" value="Unassembled WGS sequence"/>
</dbReference>
<comment type="caution">
    <text evidence="1">The sequence shown here is derived from an EMBL/GenBank/DDBJ whole genome shotgun (WGS) entry which is preliminary data.</text>
</comment>
<evidence type="ECO:0000313" key="2">
    <source>
        <dbReference type="Proteomes" id="UP001597221"/>
    </source>
</evidence>
<reference evidence="2" key="1">
    <citation type="journal article" date="2019" name="Int. J. Syst. Evol. Microbiol.">
        <title>The Global Catalogue of Microorganisms (GCM) 10K type strain sequencing project: providing services to taxonomists for standard genome sequencing and annotation.</title>
        <authorList>
            <consortium name="The Broad Institute Genomics Platform"/>
            <consortium name="The Broad Institute Genome Sequencing Center for Infectious Disease"/>
            <person name="Wu L."/>
            <person name="Ma J."/>
        </authorList>
    </citation>
    <scope>NUCLEOTIDE SEQUENCE [LARGE SCALE GENOMIC DNA]</scope>
    <source>
        <strain evidence="2">CGMCC 1.12376</strain>
    </source>
</reference>
<dbReference type="PROSITE" id="PS51257">
    <property type="entry name" value="PROKAR_LIPOPROTEIN"/>
    <property type="match status" value="1"/>
</dbReference>
<keyword evidence="2" id="KW-1185">Reference proteome</keyword>
<protein>
    <recommendedName>
        <fullName evidence="3">DUF3221 domain-containing protein</fullName>
    </recommendedName>
</protein>
<accession>A0ABW4HQF3</accession>
<dbReference type="RefSeq" id="WP_379596717.1">
    <property type="nucleotide sequence ID" value="NZ_JBHUDE010000035.1"/>
</dbReference>
<proteinExistence type="predicted"/>
<sequence length="193" mass="21777">MKNCFLLFALLLNLFIAGCSSPENINSNELKKLEMKKTTDQTIEDDFIFRLVSEKAEYQEGEEVNLYGEILYIGKKDEVIIHHSASVISFSAREEIRGYDIDYAVSEIGASTTLKKLGYPYRSGYDKGSVIKSPFDDNTEDYEKFIEELLEGDGFPLGYYTVKGIADFSAETEGDAEKGAYKMEATIEFKVVD</sequence>
<evidence type="ECO:0000313" key="1">
    <source>
        <dbReference type="EMBL" id="MFD1607392.1"/>
    </source>
</evidence>
<name>A0ABW4HQF3_9BACI</name>
<organism evidence="1 2">
    <name type="scientific">Oceanobacillus luteolus</name>
    <dbReference type="NCBI Taxonomy" id="1274358"/>
    <lineage>
        <taxon>Bacteria</taxon>
        <taxon>Bacillati</taxon>
        <taxon>Bacillota</taxon>
        <taxon>Bacilli</taxon>
        <taxon>Bacillales</taxon>
        <taxon>Bacillaceae</taxon>
        <taxon>Oceanobacillus</taxon>
    </lineage>
</organism>
<dbReference type="EMBL" id="JBHUDE010000035">
    <property type="protein sequence ID" value="MFD1607392.1"/>
    <property type="molecule type" value="Genomic_DNA"/>
</dbReference>